<dbReference type="PROSITE" id="PS51864">
    <property type="entry name" value="ASTACIN"/>
    <property type="match status" value="1"/>
</dbReference>
<feature type="binding site" evidence="6">
    <location>
        <position position="182"/>
    </location>
    <ligand>
        <name>Zn(2+)</name>
        <dbReference type="ChEBI" id="CHEBI:29105"/>
        <note>catalytic</note>
    </ligand>
</feature>
<dbReference type="CDD" id="cd04280">
    <property type="entry name" value="ZnMc_astacin_like"/>
    <property type="match status" value="1"/>
</dbReference>
<dbReference type="PANTHER" id="PTHR10127">
    <property type="entry name" value="DISCOIDIN, CUB, EGF, LAMININ , AND ZINC METALLOPROTEASE DOMAIN CONTAINING"/>
    <property type="match status" value="1"/>
</dbReference>
<sequence>MQKMKLIVAVLWSVFAASGAFDLFGESEKFSDLPSLIPVNFGPNYNHDAVSRSIASWKPGSGRNIWELSGLREGDIMDSADKGRNVIIDPKNNWPNNTMVYRLMSGMTSKEKMVVKEAMELIMQGSCMKFRPYRHGDRDYVYIQYNDTGCWSLVGRQGGAQPVNLQRDACFIPGPVAHELLHAAGFEHQHSAPDRDDYVYINYTNIEEADYDQFEKLSANEYSEMGVGYDYDSLMHYSRSAFSKNGEDTIIPYEDVEIGQQEYVSDKDYRKLNVKYNCFYDADDDSGAHHSEWHHEGTGGSSPHNSEHGNTGHNNGNNHAGGNANGGILTNMFG</sequence>
<dbReference type="GO" id="GO:0006508">
    <property type="term" value="P:proteolysis"/>
    <property type="evidence" value="ECO:0007669"/>
    <property type="project" value="UniProtKB-KW"/>
</dbReference>
<accession>A0A8S1CPE4</accession>
<keyword evidence="11" id="KW-1185">Reference proteome</keyword>
<dbReference type="EC" id="3.4.24.-" evidence="7"/>
<dbReference type="AlphaFoldDB" id="A0A8S1CPE4"/>
<evidence type="ECO:0000256" key="2">
    <source>
        <dbReference type="ARBA" id="ARBA00022723"/>
    </source>
</evidence>
<dbReference type="SUPFAM" id="SSF55486">
    <property type="entry name" value="Metalloproteases ('zincins'), catalytic domain"/>
    <property type="match status" value="1"/>
</dbReference>
<dbReference type="EMBL" id="CADEPI010000047">
    <property type="protein sequence ID" value="CAB3369744.1"/>
    <property type="molecule type" value="Genomic_DNA"/>
</dbReference>
<keyword evidence="2 6" id="KW-0479">Metal-binding</keyword>
<dbReference type="Gene3D" id="3.40.390.10">
    <property type="entry name" value="Collagenase (Catalytic Domain)"/>
    <property type="match status" value="1"/>
</dbReference>
<feature type="compositionally biased region" description="Low complexity" evidence="8">
    <location>
        <begin position="308"/>
        <end position="322"/>
    </location>
</feature>
<keyword evidence="3 6" id="KW-0378">Hydrolase</keyword>
<evidence type="ECO:0000256" key="3">
    <source>
        <dbReference type="ARBA" id="ARBA00022801"/>
    </source>
</evidence>
<keyword evidence="7" id="KW-0732">Signal</keyword>
<organism evidence="10 11">
    <name type="scientific">Cloeon dipterum</name>
    <dbReference type="NCBI Taxonomy" id="197152"/>
    <lineage>
        <taxon>Eukaryota</taxon>
        <taxon>Metazoa</taxon>
        <taxon>Ecdysozoa</taxon>
        <taxon>Arthropoda</taxon>
        <taxon>Hexapoda</taxon>
        <taxon>Insecta</taxon>
        <taxon>Pterygota</taxon>
        <taxon>Palaeoptera</taxon>
        <taxon>Ephemeroptera</taxon>
        <taxon>Pisciforma</taxon>
        <taxon>Baetidae</taxon>
        <taxon>Cloeon</taxon>
    </lineage>
</organism>
<evidence type="ECO:0000256" key="4">
    <source>
        <dbReference type="ARBA" id="ARBA00022833"/>
    </source>
</evidence>
<evidence type="ECO:0000256" key="8">
    <source>
        <dbReference type="SAM" id="MobiDB-lite"/>
    </source>
</evidence>
<comment type="cofactor">
    <cofactor evidence="6 7">
        <name>Zn(2+)</name>
        <dbReference type="ChEBI" id="CHEBI:29105"/>
    </cofactor>
    <text evidence="6 7">Binds 1 zinc ion per subunit.</text>
</comment>
<dbReference type="InterPro" id="IPR034035">
    <property type="entry name" value="Astacin-like_dom"/>
</dbReference>
<reference evidence="10 11" key="1">
    <citation type="submission" date="2020-04" db="EMBL/GenBank/DDBJ databases">
        <authorList>
            <person name="Alioto T."/>
            <person name="Alioto T."/>
            <person name="Gomez Garrido J."/>
        </authorList>
    </citation>
    <scope>NUCLEOTIDE SEQUENCE [LARGE SCALE GENOMIC DNA]</scope>
</reference>
<keyword evidence="4 6" id="KW-0862">Zinc</keyword>
<feature type="binding site" evidence="6">
    <location>
        <position position="188"/>
    </location>
    <ligand>
        <name>Zn(2+)</name>
        <dbReference type="ChEBI" id="CHEBI:29105"/>
        <note>catalytic</note>
    </ligand>
</feature>
<evidence type="ECO:0000256" key="6">
    <source>
        <dbReference type="PROSITE-ProRule" id="PRU01211"/>
    </source>
</evidence>
<feature type="binding site" evidence="6">
    <location>
        <position position="178"/>
    </location>
    <ligand>
        <name>Zn(2+)</name>
        <dbReference type="ChEBI" id="CHEBI:29105"/>
        <note>catalytic</note>
    </ligand>
</feature>
<dbReference type="InterPro" id="IPR006026">
    <property type="entry name" value="Peptidase_Metallo"/>
</dbReference>
<evidence type="ECO:0000256" key="7">
    <source>
        <dbReference type="RuleBase" id="RU361183"/>
    </source>
</evidence>
<keyword evidence="1 6" id="KW-0645">Protease</keyword>
<dbReference type="GO" id="GO:0004222">
    <property type="term" value="F:metalloendopeptidase activity"/>
    <property type="evidence" value="ECO:0007669"/>
    <property type="project" value="UniProtKB-UniRule"/>
</dbReference>
<name>A0A8S1CPE4_9INSE</name>
<evidence type="ECO:0000259" key="9">
    <source>
        <dbReference type="PROSITE" id="PS51864"/>
    </source>
</evidence>
<feature type="signal peptide" evidence="7">
    <location>
        <begin position="1"/>
        <end position="20"/>
    </location>
</feature>
<protein>
    <recommendedName>
        <fullName evidence="7">Metalloendopeptidase</fullName>
        <ecNumber evidence="7">3.4.24.-</ecNumber>
    </recommendedName>
</protein>
<comment type="caution">
    <text evidence="6">Lacks conserved residue(s) required for the propagation of feature annotation.</text>
</comment>
<feature type="region of interest" description="Disordered" evidence="8">
    <location>
        <begin position="287"/>
        <end position="334"/>
    </location>
</feature>
<evidence type="ECO:0000313" key="10">
    <source>
        <dbReference type="EMBL" id="CAB3369744.1"/>
    </source>
</evidence>
<evidence type="ECO:0000313" key="11">
    <source>
        <dbReference type="Proteomes" id="UP000494165"/>
    </source>
</evidence>
<feature type="compositionally biased region" description="Basic and acidic residues" evidence="8">
    <location>
        <begin position="287"/>
        <end position="297"/>
    </location>
</feature>
<dbReference type="PANTHER" id="PTHR10127:SF780">
    <property type="entry name" value="METALLOENDOPEPTIDASE"/>
    <property type="match status" value="1"/>
</dbReference>
<comment type="caution">
    <text evidence="10">The sequence shown here is derived from an EMBL/GenBank/DDBJ whole genome shotgun (WGS) entry which is preliminary data.</text>
</comment>
<proteinExistence type="predicted"/>
<dbReference type="InterPro" id="IPR024079">
    <property type="entry name" value="MetalloPept_cat_dom_sf"/>
</dbReference>
<evidence type="ECO:0000256" key="5">
    <source>
        <dbReference type="ARBA" id="ARBA00023049"/>
    </source>
</evidence>
<keyword evidence="5 6" id="KW-0482">Metalloprotease</keyword>
<dbReference type="Proteomes" id="UP000494165">
    <property type="component" value="Unassembled WGS sequence"/>
</dbReference>
<dbReference type="OrthoDB" id="291007at2759"/>
<gene>
    <name evidence="10" type="ORF">CLODIP_2_CD04237</name>
</gene>
<dbReference type="InterPro" id="IPR001506">
    <property type="entry name" value="Peptidase_M12A"/>
</dbReference>
<feature type="domain" description="Peptidase M12A" evidence="9">
    <location>
        <begin position="85"/>
        <end position="279"/>
    </location>
</feature>
<feature type="active site" evidence="6">
    <location>
        <position position="179"/>
    </location>
</feature>
<dbReference type="PRINTS" id="PR00480">
    <property type="entry name" value="ASTACIN"/>
</dbReference>
<dbReference type="Pfam" id="PF01400">
    <property type="entry name" value="Astacin"/>
    <property type="match status" value="1"/>
</dbReference>
<dbReference type="GO" id="GO:0008270">
    <property type="term" value="F:zinc ion binding"/>
    <property type="evidence" value="ECO:0007669"/>
    <property type="project" value="UniProtKB-UniRule"/>
</dbReference>
<dbReference type="SMART" id="SM00235">
    <property type="entry name" value="ZnMc"/>
    <property type="match status" value="1"/>
</dbReference>
<feature type="chain" id="PRO_5035963173" description="Metalloendopeptidase" evidence="7">
    <location>
        <begin position="21"/>
        <end position="334"/>
    </location>
</feature>
<evidence type="ECO:0000256" key="1">
    <source>
        <dbReference type="ARBA" id="ARBA00022670"/>
    </source>
</evidence>